<evidence type="ECO:0000313" key="2">
    <source>
        <dbReference type="Proteomes" id="UP001642501"/>
    </source>
</evidence>
<accession>A0ABP0DYI2</accession>
<evidence type="ECO:0000313" key="1">
    <source>
        <dbReference type="EMBL" id="CAK7271990.1"/>
    </source>
</evidence>
<proteinExistence type="predicted"/>
<gene>
    <name evidence="1" type="primary">hus1_1</name>
    <name evidence="1" type="ORF">SEPCBS57363_004904</name>
</gene>
<organism evidence="1 2">
    <name type="scientific">Sporothrix epigloea</name>
    <dbReference type="NCBI Taxonomy" id="1892477"/>
    <lineage>
        <taxon>Eukaryota</taxon>
        <taxon>Fungi</taxon>
        <taxon>Dikarya</taxon>
        <taxon>Ascomycota</taxon>
        <taxon>Pezizomycotina</taxon>
        <taxon>Sordariomycetes</taxon>
        <taxon>Sordariomycetidae</taxon>
        <taxon>Ophiostomatales</taxon>
        <taxon>Ophiostomataceae</taxon>
        <taxon>Sporothrix</taxon>
    </lineage>
</organism>
<comment type="caution">
    <text evidence="1">The sequence shown here is derived from an EMBL/GenBank/DDBJ whole genome shotgun (WGS) entry which is preliminary data.</text>
</comment>
<name>A0ABP0DYI2_9PEZI</name>
<sequence>MPCAYCYLAMYHEPIDSPYRGGSGSINGAGSAFCGTTHDIARLAQVVKAGAAIAECLFFKNPILGHTPIDSINAVSQKDASKVHSLNRADEILLAVYWDSWRQLNGNAFGQWWAEQEPRTEPAVRAVAENWDLTNISFPE</sequence>
<protein>
    <submittedName>
        <fullName evidence="1">Checkpoint protein hus1</fullName>
    </submittedName>
</protein>
<dbReference type="EMBL" id="CAWUOM010000098">
    <property type="protein sequence ID" value="CAK7271990.1"/>
    <property type="molecule type" value="Genomic_DNA"/>
</dbReference>
<dbReference type="Proteomes" id="UP001642501">
    <property type="component" value="Unassembled WGS sequence"/>
</dbReference>
<keyword evidence="2" id="KW-1185">Reference proteome</keyword>
<reference evidence="1 2" key="1">
    <citation type="submission" date="2024-01" db="EMBL/GenBank/DDBJ databases">
        <authorList>
            <person name="Allen C."/>
            <person name="Tagirdzhanova G."/>
        </authorList>
    </citation>
    <scope>NUCLEOTIDE SEQUENCE [LARGE SCALE GENOMIC DNA]</scope>
    <source>
        <strain evidence="1 2">CBS 573.63</strain>
    </source>
</reference>